<comment type="caution">
    <text evidence="29">The sequence shown here is derived from an EMBL/GenBank/DDBJ whole genome shotgun (WGS) entry which is preliminary data.</text>
</comment>
<dbReference type="PROSITE" id="PS51671">
    <property type="entry name" value="ACT"/>
    <property type="match status" value="2"/>
</dbReference>
<evidence type="ECO:0000259" key="28">
    <source>
        <dbReference type="PROSITE" id="PS51671"/>
    </source>
</evidence>
<dbReference type="InterPro" id="IPR036291">
    <property type="entry name" value="NAD(P)-bd_dom_sf"/>
</dbReference>
<keyword evidence="20" id="KW-0915">Sodium</keyword>
<evidence type="ECO:0000256" key="25">
    <source>
        <dbReference type="ARBA" id="ARBA00048561"/>
    </source>
</evidence>
<dbReference type="InterPro" id="IPR005106">
    <property type="entry name" value="Asp/hSer_DH_NAD-bd"/>
</dbReference>
<evidence type="ECO:0000256" key="26">
    <source>
        <dbReference type="ARBA" id="ARBA00048841"/>
    </source>
</evidence>
<proteinExistence type="inferred from homology"/>
<dbReference type="OrthoDB" id="9799110at2"/>
<feature type="domain" description="ACT" evidence="28">
    <location>
        <begin position="400"/>
        <end position="471"/>
    </location>
</feature>
<dbReference type="Gene3D" id="3.40.50.720">
    <property type="entry name" value="NAD(P)-binding Rossmann-like Domain"/>
    <property type="match status" value="1"/>
</dbReference>
<keyword evidence="16" id="KW-0067">ATP-binding</keyword>
<dbReference type="EC" id="1.1.1.3" evidence="29"/>
<keyword evidence="18 29" id="KW-0560">Oxidoreductase</keyword>
<dbReference type="InterPro" id="IPR001342">
    <property type="entry name" value="HDH_cat"/>
</dbReference>
<keyword evidence="19" id="KW-0520">NAD</keyword>
<dbReference type="SUPFAM" id="SSF51735">
    <property type="entry name" value="NAD(P)-binding Rossmann-fold domains"/>
    <property type="match status" value="1"/>
</dbReference>
<keyword evidence="10" id="KW-0028">Amino-acid biosynthesis</keyword>
<dbReference type="Gene3D" id="3.30.2130.10">
    <property type="entry name" value="VC0802-like"/>
    <property type="match status" value="1"/>
</dbReference>
<dbReference type="SUPFAM" id="SSF55347">
    <property type="entry name" value="Glyceraldehyde-3-phosphate dehydrogenase-like, C-terminal domain"/>
    <property type="match status" value="1"/>
</dbReference>
<evidence type="ECO:0000256" key="18">
    <source>
        <dbReference type="ARBA" id="ARBA00023002"/>
    </source>
</evidence>
<dbReference type="PANTHER" id="PTHR43070:SF5">
    <property type="entry name" value="HOMOSERINE DEHYDROGENASE"/>
    <property type="match status" value="1"/>
</dbReference>
<dbReference type="GO" id="GO:0004072">
    <property type="term" value="F:aspartate kinase activity"/>
    <property type="evidence" value="ECO:0007669"/>
    <property type="project" value="UniProtKB-EC"/>
</dbReference>
<dbReference type="NCBIfam" id="TIGR00657">
    <property type="entry name" value="asp_kinases"/>
    <property type="match status" value="1"/>
</dbReference>
<comment type="similarity">
    <text evidence="7">In the C-terminal section; belongs to the homoserine dehydrogenase family.</text>
</comment>
<dbReference type="UniPathway" id="UPA00034">
    <property type="reaction ID" value="UER00015"/>
</dbReference>
<gene>
    <name evidence="29" type="primary">thrA</name>
    <name evidence="29" type="ORF">ETU09_01600</name>
</gene>
<evidence type="ECO:0000256" key="6">
    <source>
        <dbReference type="ARBA" id="ARBA00005139"/>
    </source>
</evidence>
<keyword evidence="14" id="KW-0547">Nucleotide-binding</keyword>
<dbReference type="Pfam" id="PF00696">
    <property type="entry name" value="AA_kinase"/>
    <property type="match status" value="1"/>
</dbReference>
<dbReference type="InterPro" id="IPR019811">
    <property type="entry name" value="HDH_CS"/>
</dbReference>
<dbReference type="NCBIfam" id="NF006959">
    <property type="entry name" value="PRK09436.1"/>
    <property type="match status" value="1"/>
</dbReference>
<organism evidence="29 30">
    <name type="scientific">Apibacter muscae</name>
    <dbReference type="NCBI Taxonomy" id="2509004"/>
    <lineage>
        <taxon>Bacteria</taxon>
        <taxon>Pseudomonadati</taxon>
        <taxon>Bacteroidota</taxon>
        <taxon>Flavobacteriia</taxon>
        <taxon>Flavobacteriales</taxon>
        <taxon>Weeksellaceae</taxon>
        <taxon>Apibacter</taxon>
    </lineage>
</organism>
<evidence type="ECO:0000256" key="13">
    <source>
        <dbReference type="ARBA" id="ARBA00022723"/>
    </source>
</evidence>
<dbReference type="FunFam" id="3.40.50.720:FF:000083">
    <property type="entry name" value="Bifunctional aspartokinase/homoserine dehydrogenase"/>
    <property type="match status" value="1"/>
</dbReference>
<evidence type="ECO:0000256" key="5">
    <source>
        <dbReference type="ARBA" id="ARBA00005062"/>
    </source>
</evidence>
<dbReference type="GO" id="GO:0050661">
    <property type="term" value="F:NADP binding"/>
    <property type="evidence" value="ECO:0007669"/>
    <property type="project" value="InterPro"/>
</dbReference>
<comment type="pathway">
    <text evidence="3">Amino-acid biosynthesis; L-methionine biosynthesis via de novo pathway; L-homoserine from L-aspartate: step 1/3.</text>
</comment>
<dbReference type="GO" id="GO:0005524">
    <property type="term" value="F:ATP binding"/>
    <property type="evidence" value="ECO:0007669"/>
    <property type="project" value="UniProtKB-KW"/>
</dbReference>
<evidence type="ECO:0000313" key="30">
    <source>
        <dbReference type="Proteomes" id="UP000319499"/>
    </source>
</evidence>
<dbReference type="RefSeq" id="WP_146291443.1">
    <property type="nucleotide sequence ID" value="NZ_SELH01000013.1"/>
</dbReference>
<evidence type="ECO:0000256" key="17">
    <source>
        <dbReference type="ARBA" id="ARBA00022857"/>
    </source>
</evidence>
<reference evidence="29 30" key="1">
    <citation type="submission" date="2019-02" db="EMBL/GenBank/DDBJ databases">
        <title>Apibacter muscae sp. nov.: a novel member of the house fly microbiota.</title>
        <authorList>
            <person name="Park R."/>
        </authorList>
    </citation>
    <scope>NUCLEOTIDE SEQUENCE [LARGE SCALE GENOMIC DNA]</scope>
    <source>
        <strain evidence="29 30">AL1</strain>
    </source>
</reference>
<feature type="domain" description="ACT" evidence="28">
    <location>
        <begin position="319"/>
        <end position="391"/>
    </location>
</feature>
<comment type="pathway">
    <text evidence="2">Amino-acid biosynthesis; L-lysine biosynthesis via DAP pathway; (S)-tetrahydrodipicolinate from L-aspartate: step 1/4.</text>
</comment>
<dbReference type="GO" id="GO:0009086">
    <property type="term" value="P:methionine biosynthetic process"/>
    <property type="evidence" value="ECO:0007669"/>
    <property type="project" value="UniProtKB-KW"/>
</dbReference>
<accession>A0A563DHH3</accession>
<dbReference type="Pfam" id="PF00742">
    <property type="entry name" value="Homoserine_dh"/>
    <property type="match status" value="1"/>
</dbReference>
<dbReference type="EC" id="2.7.2.4" evidence="29"/>
<dbReference type="GO" id="GO:0009089">
    <property type="term" value="P:lysine biosynthetic process via diaminopimelate"/>
    <property type="evidence" value="ECO:0007669"/>
    <property type="project" value="UniProtKB-UniPathway"/>
</dbReference>
<dbReference type="GO" id="GO:0009090">
    <property type="term" value="P:homoserine biosynthetic process"/>
    <property type="evidence" value="ECO:0007669"/>
    <property type="project" value="UniProtKB-ARBA"/>
</dbReference>
<dbReference type="InterPro" id="IPR042199">
    <property type="entry name" value="AsparK_Bifunc_asparK/hSer_DH"/>
</dbReference>
<dbReference type="Gene3D" id="1.20.120.1320">
    <property type="entry name" value="Aspartokinase, catalytic domain"/>
    <property type="match status" value="1"/>
</dbReference>
<dbReference type="InterPro" id="IPR001341">
    <property type="entry name" value="Asp_kinase"/>
</dbReference>
<sequence length="816" mass="91161">MKVVKFGGTSMESSQSIRRIIDILQHKYSQGEKFIVVSSAMSGVTNLLTQLSEQAATGINFKDELKELEKRHFTVIKDLIEVKYQNPVLTQIKIYINELEDLLQAVLNLKELSLQSKDFILSYGEKCSTFLLSQIAKQYFPNSLFVDTSTLIKTDDYFGNAKVEFLETEKLIQKFYTNNKDKILFATGFIASTKDNRITTLGRGGSDYTAAILAASIDADEIELWSDVDGMLTADPKIVKKAFPLAEVSYTEAMELSYFGAKVIYPPAMIPAISKKIPITLKNTFNVDFKGTQIKETVQKNSYPIKGISSIDHVSLVNVTGSGMIGKVGFSGKLFSLLARENINVILITQSSSEHSITFAIEPQDISKAKEVFNREFELEIETHKLNPLTVEENLSILAIVGENMKQTPGISGKFFHALGRNGINIHAIAQGSSEYNISVIIKNKNISKALNAVHDIFFIELTKTLHVFNVGTGNIGSTLFKQIEKQSKYLRENNDIEVKIVGISNSRKMFINEDGIDLENWKNILEESGEKATLEKFTEKIKQLNLSNCVFIDNTASPETSKFYQQLFQSNVSVVTCNKIANSSSFDEYNLLRNTARKRGVDFFYETNVGAGLPIIRTLKDLMTSGDQIIKIEAILSGTISYIFNNFKGDATFHDVVKKAQELGFTEPDPRDDLSGKDFMRKMMILSRELGNPTEEKDIKLGEILPESCIKAPTVEVFYEELKKSEDYFNQIKKQAENNNQVLRYIGKLENGEATVRLEMVDCNHPFYNLTGSDNIISFTTERYKSNPLVIKGPGAGAEVTAAGVFADLINVGAN</sequence>
<dbReference type="GO" id="GO:0009088">
    <property type="term" value="P:threonine biosynthetic process"/>
    <property type="evidence" value="ECO:0007669"/>
    <property type="project" value="UniProtKB-UniPathway"/>
</dbReference>
<dbReference type="UniPathway" id="UPA00051">
    <property type="reaction ID" value="UER00462"/>
</dbReference>
<keyword evidence="17" id="KW-0521">NADP</keyword>
<dbReference type="FunFam" id="3.30.360.10:FF:000006">
    <property type="entry name" value="Bifunctional aspartokinase/homoserine dehydrogenase"/>
    <property type="match status" value="1"/>
</dbReference>
<evidence type="ECO:0000313" key="29">
    <source>
        <dbReference type="EMBL" id="TWP29698.1"/>
    </source>
</evidence>
<dbReference type="CDD" id="cd04243">
    <property type="entry name" value="AAK_AK-HSDH-like"/>
    <property type="match status" value="1"/>
</dbReference>
<dbReference type="Pfam" id="PF22468">
    <property type="entry name" value="ACT_9"/>
    <property type="match status" value="2"/>
</dbReference>
<comment type="similarity">
    <text evidence="8">In the N-terminal section; belongs to the aspartokinase family.</text>
</comment>
<dbReference type="InterPro" id="IPR018042">
    <property type="entry name" value="Aspartate_kinase_CS"/>
</dbReference>
<evidence type="ECO:0000256" key="27">
    <source>
        <dbReference type="ARBA" id="ARBA00049031"/>
    </source>
</evidence>
<evidence type="ECO:0000256" key="11">
    <source>
        <dbReference type="ARBA" id="ARBA00022679"/>
    </source>
</evidence>
<dbReference type="SUPFAM" id="SSF53633">
    <property type="entry name" value="Carbamate kinase-like"/>
    <property type="match status" value="1"/>
</dbReference>
<dbReference type="PROSITE" id="PS00324">
    <property type="entry name" value="ASPARTOKINASE"/>
    <property type="match status" value="1"/>
</dbReference>
<evidence type="ECO:0000256" key="16">
    <source>
        <dbReference type="ARBA" id="ARBA00022840"/>
    </source>
</evidence>
<dbReference type="PIRSF" id="PIRSF000727">
    <property type="entry name" value="ThrA"/>
    <property type="match status" value="1"/>
</dbReference>
<dbReference type="PROSITE" id="PS01042">
    <property type="entry name" value="HOMOSER_DHGENASE"/>
    <property type="match status" value="1"/>
</dbReference>
<evidence type="ECO:0000256" key="7">
    <source>
        <dbReference type="ARBA" id="ARBA00007952"/>
    </source>
</evidence>
<dbReference type="SUPFAM" id="SSF55021">
    <property type="entry name" value="ACT-like"/>
    <property type="match status" value="2"/>
</dbReference>
<keyword evidence="11 29" id="KW-0808">Transferase</keyword>
<dbReference type="PANTHER" id="PTHR43070">
    <property type="match status" value="1"/>
</dbReference>
<keyword evidence="23" id="KW-0511">Multifunctional enzyme</keyword>
<dbReference type="CDD" id="cd04921">
    <property type="entry name" value="ACT_AKi-HSDH-ThrA-like_1"/>
    <property type="match status" value="1"/>
</dbReference>
<evidence type="ECO:0000256" key="8">
    <source>
        <dbReference type="ARBA" id="ARBA00010046"/>
    </source>
</evidence>
<evidence type="ECO:0000256" key="22">
    <source>
        <dbReference type="ARBA" id="ARBA00023167"/>
    </source>
</evidence>
<dbReference type="CDD" id="cd04922">
    <property type="entry name" value="ACT_AKi-HSDH-ThrA_2"/>
    <property type="match status" value="1"/>
</dbReference>
<evidence type="ECO:0000256" key="1">
    <source>
        <dbReference type="ARBA" id="ARBA00001920"/>
    </source>
</evidence>
<evidence type="ECO:0000256" key="2">
    <source>
        <dbReference type="ARBA" id="ARBA00004766"/>
    </source>
</evidence>
<comment type="pathway">
    <text evidence="6">Amino-acid biosynthesis; L-threonine biosynthesis; L-threonine from L-aspartate: step 1/5.</text>
</comment>
<comment type="catalytic activity">
    <reaction evidence="26">
        <text>L-homoserine + NADP(+) = L-aspartate 4-semialdehyde + NADPH + H(+)</text>
        <dbReference type="Rhea" id="RHEA:15761"/>
        <dbReference type="ChEBI" id="CHEBI:15378"/>
        <dbReference type="ChEBI" id="CHEBI:57476"/>
        <dbReference type="ChEBI" id="CHEBI:57783"/>
        <dbReference type="ChEBI" id="CHEBI:58349"/>
        <dbReference type="ChEBI" id="CHEBI:537519"/>
        <dbReference type="EC" id="1.1.1.3"/>
    </reaction>
    <physiologicalReaction direction="right-to-left" evidence="26">
        <dbReference type="Rhea" id="RHEA:15763"/>
    </physiologicalReaction>
</comment>
<evidence type="ECO:0000256" key="4">
    <source>
        <dbReference type="ARBA" id="ARBA00005056"/>
    </source>
</evidence>
<dbReference type="InterPro" id="IPR011147">
    <property type="entry name" value="Bifunc_Aspkin/hSer_DH"/>
</dbReference>
<dbReference type="InterPro" id="IPR045865">
    <property type="entry name" value="ACT-like_dom_sf"/>
</dbReference>
<keyword evidence="13" id="KW-0479">Metal-binding</keyword>
<evidence type="ECO:0000256" key="9">
    <source>
        <dbReference type="ARBA" id="ARBA00011881"/>
    </source>
</evidence>
<evidence type="ECO:0000256" key="3">
    <source>
        <dbReference type="ARBA" id="ARBA00004986"/>
    </source>
</evidence>
<dbReference type="EMBL" id="SELH01000013">
    <property type="protein sequence ID" value="TWP29698.1"/>
    <property type="molecule type" value="Genomic_DNA"/>
</dbReference>
<dbReference type="Proteomes" id="UP000319499">
    <property type="component" value="Unassembled WGS sequence"/>
</dbReference>
<dbReference type="InterPro" id="IPR001048">
    <property type="entry name" value="Asp/Glu/Uridylate_kinase"/>
</dbReference>
<dbReference type="Gene3D" id="3.40.1160.10">
    <property type="entry name" value="Acetylglutamate kinase-like"/>
    <property type="match status" value="1"/>
</dbReference>
<evidence type="ECO:0000256" key="23">
    <source>
        <dbReference type="ARBA" id="ARBA00023268"/>
    </source>
</evidence>
<comment type="catalytic activity">
    <reaction evidence="25">
        <text>L-aspartate + ATP = 4-phospho-L-aspartate + ADP</text>
        <dbReference type="Rhea" id="RHEA:23776"/>
        <dbReference type="ChEBI" id="CHEBI:29991"/>
        <dbReference type="ChEBI" id="CHEBI:30616"/>
        <dbReference type="ChEBI" id="CHEBI:57535"/>
        <dbReference type="ChEBI" id="CHEBI:456216"/>
        <dbReference type="EC" id="2.7.2.4"/>
    </reaction>
    <physiologicalReaction direction="left-to-right" evidence="25">
        <dbReference type="Rhea" id="RHEA:23777"/>
    </physiologicalReaction>
</comment>
<dbReference type="GO" id="GO:0004412">
    <property type="term" value="F:homoserine dehydrogenase activity"/>
    <property type="evidence" value="ECO:0007669"/>
    <property type="project" value="UniProtKB-EC"/>
</dbReference>
<dbReference type="InterPro" id="IPR002912">
    <property type="entry name" value="ACT_dom"/>
</dbReference>
<keyword evidence="21" id="KW-0457">Lysine biosynthesis</keyword>
<evidence type="ECO:0000256" key="15">
    <source>
        <dbReference type="ARBA" id="ARBA00022777"/>
    </source>
</evidence>
<comment type="cofactor">
    <cofactor evidence="1">
        <name>a metal cation</name>
        <dbReference type="ChEBI" id="CHEBI:25213"/>
    </cofactor>
</comment>
<keyword evidence="22" id="KW-0486">Methionine biosynthesis</keyword>
<evidence type="ECO:0000256" key="19">
    <source>
        <dbReference type="ARBA" id="ARBA00023027"/>
    </source>
</evidence>
<evidence type="ECO:0000256" key="14">
    <source>
        <dbReference type="ARBA" id="ARBA00022741"/>
    </source>
</evidence>
<comment type="subunit">
    <text evidence="9">Homotetramer.</text>
</comment>
<keyword evidence="30" id="KW-1185">Reference proteome</keyword>
<dbReference type="FunFam" id="3.30.2130.10:FF:000001">
    <property type="entry name" value="Bifunctional aspartokinase/homoserine dehydrogenase"/>
    <property type="match status" value="1"/>
</dbReference>
<dbReference type="Pfam" id="PF03447">
    <property type="entry name" value="NAD_binding_3"/>
    <property type="match status" value="1"/>
</dbReference>
<evidence type="ECO:0000256" key="24">
    <source>
        <dbReference type="ARBA" id="ARBA00044938"/>
    </source>
</evidence>
<evidence type="ECO:0000256" key="21">
    <source>
        <dbReference type="ARBA" id="ARBA00023154"/>
    </source>
</evidence>
<comment type="pathway">
    <text evidence="5">Amino-acid biosynthesis; L-methionine biosynthesis via de novo pathway; L-homoserine from L-aspartate: step 3/3.</text>
</comment>
<dbReference type="AlphaFoldDB" id="A0A563DHH3"/>
<comment type="function">
    <text evidence="24">Bifunctional aspartate kinase and homoserine dehydrogenase that catalyzes the first and the third steps toward the synthesis of lysine, methionine and threonine from aspartate.</text>
</comment>
<dbReference type="Gene3D" id="3.30.360.10">
    <property type="entry name" value="Dihydrodipicolinate Reductase, domain 2"/>
    <property type="match status" value="1"/>
</dbReference>
<keyword evidence="15 29" id="KW-0418">Kinase</keyword>
<dbReference type="GO" id="GO:0046872">
    <property type="term" value="F:metal ion binding"/>
    <property type="evidence" value="ECO:0007669"/>
    <property type="project" value="UniProtKB-KW"/>
</dbReference>
<keyword evidence="12" id="KW-0791">Threonine biosynthesis</keyword>
<dbReference type="InterPro" id="IPR049638">
    <property type="entry name" value="AK-HD"/>
</dbReference>
<dbReference type="UniPathway" id="UPA00050">
    <property type="reaction ID" value="UER00063"/>
</dbReference>
<evidence type="ECO:0000256" key="12">
    <source>
        <dbReference type="ARBA" id="ARBA00022697"/>
    </source>
</evidence>
<comment type="pathway">
    <text evidence="4">Amino-acid biosynthesis; L-threonine biosynthesis; L-threonine from L-aspartate: step 3/5.</text>
</comment>
<evidence type="ECO:0000256" key="10">
    <source>
        <dbReference type="ARBA" id="ARBA00022605"/>
    </source>
</evidence>
<protein>
    <submittedName>
        <fullName evidence="29">Bifunctional aspartate kinase/homoserine dehydrogenase I</fullName>
        <ecNumber evidence="29">1.1.1.3</ecNumber>
        <ecNumber evidence="29">2.7.2.4</ecNumber>
    </submittedName>
</protein>
<name>A0A563DHH3_9FLAO</name>
<dbReference type="InterPro" id="IPR054352">
    <property type="entry name" value="ACT_Aspartokinase"/>
</dbReference>
<dbReference type="InterPro" id="IPR036393">
    <property type="entry name" value="AceGlu_kinase-like_sf"/>
</dbReference>
<evidence type="ECO:0000256" key="20">
    <source>
        <dbReference type="ARBA" id="ARBA00023053"/>
    </source>
</evidence>
<comment type="catalytic activity">
    <reaction evidence="27">
        <text>L-homoserine + NAD(+) = L-aspartate 4-semialdehyde + NADH + H(+)</text>
        <dbReference type="Rhea" id="RHEA:15757"/>
        <dbReference type="ChEBI" id="CHEBI:15378"/>
        <dbReference type="ChEBI" id="CHEBI:57476"/>
        <dbReference type="ChEBI" id="CHEBI:57540"/>
        <dbReference type="ChEBI" id="CHEBI:57945"/>
        <dbReference type="ChEBI" id="CHEBI:537519"/>
        <dbReference type="EC" id="1.1.1.3"/>
    </reaction>
    <physiologicalReaction direction="right-to-left" evidence="27">
        <dbReference type="Rhea" id="RHEA:15759"/>
    </physiologicalReaction>
</comment>